<sequence length="158" mass="17789">MRRDVVNRPPYLCNFIPEAAVAELTGYTGRYTTGPSKHSVADSCAVMNDVQSILLTGYERSTEQEVIEKWMRNGEGNDRAELPRELGIGSMDNYEVRGYPFRAAGALFHCGNEKSLITIYVKKNPSRDQDHDLVQLMQIAQRRFAEMFKCKVGALPLG</sequence>
<dbReference type="Proteomes" id="UP000633509">
    <property type="component" value="Unassembled WGS sequence"/>
</dbReference>
<organism evidence="1 2">
    <name type="scientific">Nonomuraea angiospora</name>
    <dbReference type="NCBI Taxonomy" id="46172"/>
    <lineage>
        <taxon>Bacteria</taxon>
        <taxon>Bacillati</taxon>
        <taxon>Actinomycetota</taxon>
        <taxon>Actinomycetes</taxon>
        <taxon>Streptosporangiales</taxon>
        <taxon>Streptosporangiaceae</taxon>
        <taxon>Nonomuraea</taxon>
    </lineage>
</organism>
<protein>
    <submittedName>
        <fullName evidence="1">Uncharacterized protein</fullName>
    </submittedName>
</protein>
<proteinExistence type="predicted"/>
<name>A0ABR9MDC0_9ACTN</name>
<comment type="caution">
    <text evidence="1">The sequence shown here is derived from an EMBL/GenBank/DDBJ whole genome shotgun (WGS) entry which is preliminary data.</text>
</comment>
<dbReference type="RefSeq" id="WP_192790722.1">
    <property type="nucleotide sequence ID" value="NZ_JADBEK010000001.1"/>
</dbReference>
<evidence type="ECO:0000313" key="1">
    <source>
        <dbReference type="EMBL" id="MBE1590926.1"/>
    </source>
</evidence>
<dbReference type="EMBL" id="JADBEK010000001">
    <property type="protein sequence ID" value="MBE1590926.1"/>
    <property type="molecule type" value="Genomic_DNA"/>
</dbReference>
<reference evidence="1 2" key="1">
    <citation type="submission" date="2020-10" db="EMBL/GenBank/DDBJ databases">
        <title>Sequencing the genomes of 1000 actinobacteria strains.</title>
        <authorList>
            <person name="Klenk H.-P."/>
        </authorList>
    </citation>
    <scope>NUCLEOTIDE SEQUENCE [LARGE SCALE GENOMIC DNA]</scope>
    <source>
        <strain evidence="1 2">DSM 43173</strain>
    </source>
</reference>
<gene>
    <name evidence="1" type="ORF">H4W80_009184</name>
</gene>
<evidence type="ECO:0000313" key="2">
    <source>
        <dbReference type="Proteomes" id="UP000633509"/>
    </source>
</evidence>
<keyword evidence="2" id="KW-1185">Reference proteome</keyword>
<accession>A0ABR9MDC0</accession>